<feature type="domain" description="VHS" evidence="2">
    <location>
        <begin position="45"/>
        <end position="136"/>
    </location>
</feature>
<dbReference type="InterPro" id="IPR002014">
    <property type="entry name" value="VHS_dom"/>
</dbReference>
<dbReference type="GO" id="GO:0051666">
    <property type="term" value="P:actin cortical patch localization"/>
    <property type="evidence" value="ECO:0007669"/>
    <property type="project" value="TreeGrafter"/>
</dbReference>
<feature type="region of interest" description="Disordered" evidence="1">
    <location>
        <begin position="381"/>
        <end position="407"/>
    </location>
</feature>
<comment type="caution">
    <text evidence="3">The sequence shown here is derived from an EMBL/GenBank/DDBJ whole genome shotgun (WGS) entry which is preliminary data.</text>
</comment>
<dbReference type="GO" id="GO:0043130">
    <property type="term" value="F:ubiquitin binding"/>
    <property type="evidence" value="ECO:0007669"/>
    <property type="project" value="InterPro"/>
</dbReference>
<dbReference type="InterPro" id="IPR045007">
    <property type="entry name" value="LSB5"/>
</dbReference>
<dbReference type="GO" id="GO:0035091">
    <property type="term" value="F:phosphatidylinositol binding"/>
    <property type="evidence" value="ECO:0007669"/>
    <property type="project" value="InterPro"/>
</dbReference>
<evidence type="ECO:0000256" key="1">
    <source>
        <dbReference type="SAM" id="MobiDB-lite"/>
    </source>
</evidence>
<sequence length="594" mass="66084">MHLFSRHKPRAWQNLSSVSRDFQEEADEGATELTLMIGYLVRTTSENWTLIRDVCDCATASESNAKEAICAVWRELKYGEPSAQISAVRLWAIMLRNSTDTVISESASRQFLNTVGDLLRSDQTSAIVRERLLKVVAAAAFASGSDSDGGFRDLWQRVKPSDKPDEGVPFETDDAMFNPPMSNRIIGYEVRIVRHQDTALLRDTIPREEEIRRLFSECDIGRGNASLLSQALMLSKPRDLRKKSVTKEFHTKCHSSQALISAQIPWASAEAERSRVEVNNLGMKRSLNGGNKNGDNRGRGNSRARKRTISNDDGLAVAGRGEITVPENGDTSLADVDATMEEKLLAALLQTNEELVEVLNLYHDLVYIAMERKAEKRSYREARKALEQQQEQLQHGHSLSNGTSNAGAFPVEQVQNLNQYNVPSRRESPSASVPSSRSPSPLPPGATMITPYQLALSTSSMPCINHKFPEGYHQPDAGATPMPQYQLDRQQHQQLTTDHDDNPRVVISVFNLQGERYDTNNAMVNPPILGHLSGYEGPVVQHPEATSLPESTPLLGSNTDEPPPPRYSSIFPNFRRWRTPTRQARAEVNSSSEG</sequence>
<dbReference type="GO" id="GO:0007015">
    <property type="term" value="P:actin filament organization"/>
    <property type="evidence" value="ECO:0007669"/>
    <property type="project" value="InterPro"/>
</dbReference>
<organism evidence="3 4">
    <name type="scientific">Psilocybe cf. subviscida</name>
    <dbReference type="NCBI Taxonomy" id="2480587"/>
    <lineage>
        <taxon>Eukaryota</taxon>
        <taxon>Fungi</taxon>
        <taxon>Dikarya</taxon>
        <taxon>Basidiomycota</taxon>
        <taxon>Agaricomycotina</taxon>
        <taxon>Agaricomycetes</taxon>
        <taxon>Agaricomycetidae</taxon>
        <taxon>Agaricales</taxon>
        <taxon>Agaricineae</taxon>
        <taxon>Strophariaceae</taxon>
        <taxon>Psilocybe</taxon>
    </lineage>
</organism>
<keyword evidence="4" id="KW-1185">Reference proteome</keyword>
<feature type="compositionally biased region" description="Polar residues" evidence="1">
    <location>
        <begin position="395"/>
        <end position="406"/>
    </location>
</feature>
<reference evidence="3 4" key="1">
    <citation type="journal article" date="2020" name="ISME J.">
        <title>Uncovering the hidden diversity of litter-decomposition mechanisms in mushroom-forming fungi.</title>
        <authorList>
            <person name="Floudas D."/>
            <person name="Bentzer J."/>
            <person name="Ahren D."/>
            <person name="Johansson T."/>
            <person name="Persson P."/>
            <person name="Tunlid A."/>
        </authorList>
    </citation>
    <scope>NUCLEOTIDE SEQUENCE [LARGE SCALE GENOMIC DNA]</scope>
    <source>
        <strain evidence="3 4">CBS 101986</strain>
    </source>
</reference>
<dbReference type="SUPFAM" id="SSF48464">
    <property type="entry name" value="ENTH/VHS domain"/>
    <property type="match status" value="1"/>
</dbReference>
<feature type="region of interest" description="Disordered" evidence="1">
    <location>
        <begin position="282"/>
        <end position="309"/>
    </location>
</feature>
<protein>
    <recommendedName>
        <fullName evidence="2">VHS domain-containing protein</fullName>
    </recommendedName>
</protein>
<gene>
    <name evidence="3" type="ORF">D9619_011861</name>
</gene>
<feature type="region of interest" description="Disordered" evidence="1">
    <location>
        <begin position="423"/>
        <end position="447"/>
    </location>
</feature>
<dbReference type="Gene3D" id="1.25.40.90">
    <property type="match status" value="1"/>
</dbReference>
<dbReference type="CDD" id="cd16980">
    <property type="entry name" value="VHS_Lsb5"/>
    <property type="match status" value="1"/>
</dbReference>
<dbReference type="Proteomes" id="UP000567179">
    <property type="component" value="Unassembled WGS sequence"/>
</dbReference>
<dbReference type="OrthoDB" id="10255964at2759"/>
<dbReference type="GO" id="GO:0030479">
    <property type="term" value="C:actin cortical patch"/>
    <property type="evidence" value="ECO:0007669"/>
    <property type="project" value="TreeGrafter"/>
</dbReference>
<dbReference type="InterPro" id="IPR008942">
    <property type="entry name" value="ENTH_VHS"/>
</dbReference>
<dbReference type="PANTHER" id="PTHR47789:SF2">
    <property type="entry name" value="VHS DOMAIN-CONTAINING PROTEIN"/>
    <property type="match status" value="1"/>
</dbReference>
<feature type="region of interest" description="Disordered" evidence="1">
    <location>
        <begin position="541"/>
        <end position="572"/>
    </location>
</feature>
<dbReference type="EMBL" id="JAACJJ010000044">
    <property type="protein sequence ID" value="KAF5314302.1"/>
    <property type="molecule type" value="Genomic_DNA"/>
</dbReference>
<accession>A0A8H5B247</accession>
<dbReference type="PROSITE" id="PS50179">
    <property type="entry name" value="VHS"/>
    <property type="match status" value="1"/>
</dbReference>
<evidence type="ECO:0000313" key="4">
    <source>
        <dbReference type="Proteomes" id="UP000567179"/>
    </source>
</evidence>
<evidence type="ECO:0000259" key="2">
    <source>
        <dbReference type="PROSITE" id="PS50179"/>
    </source>
</evidence>
<dbReference type="AlphaFoldDB" id="A0A8H5B247"/>
<dbReference type="GO" id="GO:0006897">
    <property type="term" value="P:endocytosis"/>
    <property type="evidence" value="ECO:0007669"/>
    <property type="project" value="InterPro"/>
</dbReference>
<evidence type="ECO:0000313" key="3">
    <source>
        <dbReference type="EMBL" id="KAF5314302.1"/>
    </source>
</evidence>
<proteinExistence type="predicted"/>
<dbReference type="Pfam" id="PF00790">
    <property type="entry name" value="VHS"/>
    <property type="match status" value="1"/>
</dbReference>
<name>A0A8H5B247_9AGAR</name>
<dbReference type="PANTHER" id="PTHR47789">
    <property type="entry name" value="LAS SEVENTEEN-BINDING PROTEIN 5"/>
    <property type="match status" value="1"/>
</dbReference>
<dbReference type="GO" id="GO:0007034">
    <property type="term" value="P:vacuolar transport"/>
    <property type="evidence" value="ECO:0007669"/>
    <property type="project" value="UniProtKB-ARBA"/>
</dbReference>
<feature type="compositionally biased region" description="Low complexity" evidence="1">
    <location>
        <begin position="429"/>
        <end position="439"/>
    </location>
</feature>
<feature type="compositionally biased region" description="Polar residues" evidence="1">
    <location>
        <begin position="548"/>
        <end position="560"/>
    </location>
</feature>